<dbReference type="InterPro" id="IPR012318">
    <property type="entry name" value="HTH_CRP"/>
</dbReference>
<dbReference type="InterPro" id="IPR050397">
    <property type="entry name" value="Env_Response_Regulators"/>
</dbReference>
<feature type="region of interest" description="Disordered" evidence="4">
    <location>
        <begin position="228"/>
        <end position="250"/>
    </location>
</feature>
<sequence length="250" mass="27132">MGMDAEVTASLTRSHLAGVPFAALERLTSGSTDLQLAPGTVFAPAAHAAEYCYLLVRGLIRSFLLSPEGRQVTVRYSQPGSLIGLATLFSSGPIPAGLQAVTGSRVLLLDPKTVRSLARTDARVGHAMLVELSDRVIMYMNTVGEVVFSSLHDRVLAHLLDIAELGRQNSELSARISQQDLADQVGTVREVVVRILREFRAAGLVRTERDRIVVLDVSRCRRELGRVRQGSPLRTARPSGERSGSRPRLA</sequence>
<evidence type="ECO:0000313" key="8">
    <source>
        <dbReference type="Proteomes" id="UP000371041"/>
    </source>
</evidence>
<dbReference type="PROSITE" id="PS51063">
    <property type="entry name" value="HTH_CRP_2"/>
    <property type="match status" value="1"/>
</dbReference>
<dbReference type="Gene3D" id="1.10.10.10">
    <property type="entry name" value="Winged helix-like DNA-binding domain superfamily/Winged helix DNA-binding domain"/>
    <property type="match status" value="1"/>
</dbReference>
<dbReference type="InterPro" id="IPR036390">
    <property type="entry name" value="WH_DNA-bd_sf"/>
</dbReference>
<dbReference type="Gene3D" id="2.60.120.10">
    <property type="entry name" value="Jelly Rolls"/>
    <property type="match status" value="1"/>
</dbReference>
<evidence type="ECO:0000259" key="6">
    <source>
        <dbReference type="PROSITE" id="PS51063"/>
    </source>
</evidence>
<dbReference type="Proteomes" id="UP000371041">
    <property type="component" value="Chromosome"/>
</dbReference>
<dbReference type="InterPro" id="IPR036388">
    <property type="entry name" value="WH-like_DNA-bd_sf"/>
</dbReference>
<proteinExistence type="predicted"/>
<dbReference type="InterPro" id="IPR018490">
    <property type="entry name" value="cNMP-bd_dom_sf"/>
</dbReference>
<dbReference type="AlphaFoldDB" id="A0A5Q3QA82"/>
<dbReference type="KEGG" id="sace:GIY23_01280"/>
<evidence type="ECO:0000259" key="5">
    <source>
        <dbReference type="PROSITE" id="PS50042"/>
    </source>
</evidence>
<dbReference type="GO" id="GO:0003700">
    <property type="term" value="F:DNA-binding transcription factor activity"/>
    <property type="evidence" value="ECO:0007669"/>
    <property type="project" value="TreeGrafter"/>
</dbReference>
<dbReference type="SMART" id="SM00419">
    <property type="entry name" value="HTH_CRP"/>
    <property type="match status" value="1"/>
</dbReference>
<keyword evidence="2" id="KW-0238">DNA-binding</keyword>
<dbReference type="GO" id="GO:0005829">
    <property type="term" value="C:cytosol"/>
    <property type="evidence" value="ECO:0007669"/>
    <property type="project" value="TreeGrafter"/>
</dbReference>
<evidence type="ECO:0000256" key="3">
    <source>
        <dbReference type="ARBA" id="ARBA00023163"/>
    </source>
</evidence>
<evidence type="ECO:0000256" key="4">
    <source>
        <dbReference type="SAM" id="MobiDB-lite"/>
    </source>
</evidence>
<dbReference type="PANTHER" id="PTHR24567">
    <property type="entry name" value="CRP FAMILY TRANSCRIPTIONAL REGULATORY PROTEIN"/>
    <property type="match status" value="1"/>
</dbReference>
<protein>
    <submittedName>
        <fullName evidence="7">Helix-turn-helix domain-containing protein</fullName>
    </submittedName>
</protein>
<dbReference type="PANTHER" id="PTHR24567:SF74">
    <property type="entry name" value="HTH-TYPE TRANSCRIPTIONAL REGULATOR ARCR"/>
    <property type="match status" value="1"/>
</dbReference>
<dbReference type="InterPro" id="IPR014710">
    <property type="entry name" value="RmlC-like_jellyroll"/>
</dbReference>
<accession>A0A5Q3QA82</accession>
<keyword evidence="1" id="KW-0805">Transcription regulation</keyword>
<dbReference type="SUPFAM" id="SSF46785">
    <property type="entry name" value="Winged helix' DNA-binding domain"/>
    <property type="match status" value="1"/>
</dbReference>
<dbReference type="PROSITE" id="PS50042">
    <property type="entry name" value="CNMP_BINDING_3"/>
    <property type="match status" value="1"/>
</dbReference>
<organism evidence="7 8">
    <name type="scientific">Allosaccharopolyspora coralli</name>
    <dbReference type="NCBI Taxonomy" id="2665642"/>
    <lineage>
        <taxon>Bacteria</taxon>
        <taxon>Bacillati</taxon>
        <taxon>Actinomycetota</taxon>
        <taxon>Actinomycetes</taxon>
        <taxon>Pseudonocardiales</taxon>
        <taxon>Pseudonocardiaceae</taxon>
        <taxon>Allosaccharopolyspora</taxon>
    </lineage>
</organism>
<keyword evidence="8" id="KW-1185">Reference proteome</keyword>
<dbReference type="SUPFAM" id="SSF51206">
    <property type="entry name" value="cAMP-binding domain-like"/>
    <property type="match status" value="1"/>
</dbReference>
<feature type="domain" description="HTH crp-type" evidence="6">
    <location>
        <begin position="149"/>
        <end position="218"/>
    </location>
</feature>
<gene>
    <name evidence="7" type="ORF">GIY23_01280</name>
</gene>
<feature type="domain" description="Cyclic nucleotide-binding" evidence="5">
    <location>
        <begin position="15"/>
        <end position="135"/>
    </location>
</feature>
<dbReference type="Pfam" id="PF13545">
    <property type="entry name" value="HTH_Crp_2"/>
    <property type="match status" value="1"/>
</dbReference>
<dbReference type="GO" id="GO:0003677">
    <property type="term" value="F:DNA binding"/>
    <property type="evidence" value="ECO:0007669"/>
    <property type="project" value="UniProtKB-KW"/>
</dbReference>
<evidence type="ECO:0000256" key="2">
    <source>
        <dbReference type="ARBA" id="ARBA00023125"/>
    </source>
</evidence>
<name>A0A5Q3QA82_9PSEU</name>
<dbReference type="InterPro" id="IPR000595">
    <property type="entry name" value="cNMP-bd_dom"/>
</dbReference>
<keyword evidence="3" id="KW-0804">Transcription</keyword>
<dbReference type="EMBL" id="CP045929">
    <property type="protein sequence ID" value="QGK68375.1"/>
    <property type="molecule type" value="Genomic_DNA"/>
</dbReference>
<reference evidence="8" key="1">
    <citation type="submission" date="2019-11" db="EMBL/GenBank/DDBJ databases">
        <title>The complete genome sequence of Saccharopolyspora sp. E2A.</title>
        <authorList>
            <person name="Zhang G."/>
        </authorList>
    </citation>
    <scope>NUCLEOTIDE SEQUENCE [LARGE SCALE GENOMIC DNA]</scope>
    <source>
        <strain evidence="8">E2A</strain>
    </source>
</reference>
<evidence type="ECO:0000313" key="7">
    <source>
        <dbReference type="EMBL" id="QGK68375.1"/>
    </source>
</evidence>
<evidence type="ECO:0000256" key="1">
    <source>
        <dbReference type="ARBA" id="ARBA00023015"/>
    </source>
</evidence>
<dbReference type="CDD" id="cd00038">
    <property type="entry name" value="CAP_ED"/>
    <property type="match status" value="1"/>
</dbReference>
<dbReference type="Pfam" id="PF00027">
    <property type="entry name" value="cNMP_binding"/>
    <property type="match status" value="1"/>
</dbReference>